<dbReference type="EMBL" id="JMSE01001379">
    <property type="protein sequence ID" value="KDN61892.1"/>
    <property type="molecule type" value="Genomic_DNA"/>
</dbReference>
<feature type="domain" description="C2H2-type" evidence="6">
    <location>
        <begin position="43"/>
        <end position="72"/>
    </location>
</feature>
<dbReference type="InterPro" id="IPR036236">
    <property type="entry name" value="Znf_C2H2_sf"/>
</dbReference>
<evidence type="ECO:0000256" key="4">
    <source>
        <dbReference type="ARBA" id="ARBA00022833"/>
    </source>
</evidence>
<feature type="domain" description="C2H2-type" evidence="6">
    <location>
        <begin position="73"/>
        <end position="104"/>
    </location>
</feature>
<dbReference type="Proteomes" id="UP000027238">
    <property type="component" value="Unassembled WGS sequence"/>
</dbReference>
<dbReference type="PROSITE" id="PS50157">
    <property type="entry name" value="ZINC_FINGER_C2H2_2"/>
    <property type="match status" value="3"/>
</dbReference>
<keyword evidence="8" id="KW-1185">Reference proteome</keyword>
<evidence type="ECO:0000313" key="8">
    <source>
        <dbReference type="Proteomes" id="UP000027238"/>
    </source>
</evidence>
<dbReference type="GO" id="GO:0008270">
    <property type="term" value="F:zinc ion binding"/>
    <property type="evidence" value="ECO:0007669"/>
    <property type="project" value="UniProtKB-KW"/>
</dbReference>
<dbReference type="HOGENOM" id="CLU_1185058_0_0_1"/>
<evidence type="ECO:0000256" key="3">
    <source>
        <dbReference type="ARBA" id="ARBA00022771"/>
    </source>
</evidence>
<evidence type="ECO:0000256" key="1">
    <source>
        <dbReference type="ARBA" id="ARBA00022723"/>
    </source>
</evidence>
<dbReference type="GO" id="GO:0000981">
    <property type="term" value="F:DNA-binding transcription factor activity, RNA polymerase II-specific"/>
    <property type="evidence" value="ECO:0007669"/>
    <property type="project" value="UniProtKB-ARBA"/>
</dbReference>
<evidence type="ECO:0000256" key="2">
    <source>
        <dbReference type="ARBA" id="ARBA00022737"/>
    </source>
</evidence>
<gene>
    <name evidence="7" type="ORF">CSUB01_03185</name>
</gene>
<dbReference type="OrthoDB" id="3437960at2759"/>
<evidence type="ECO:0000313" key="7">
    <source>
        <dbReference type="EMBL" id="KDN61892.1"/>
    </source>
</evidence>
<dbReference type="SMART" id="SM00355">
    <property type="entry name" value="ZnF_C2H2"/>
    <property type="match status" value="3"/>
</dbReference>
<dbReference type="FunFam" id="3.30.160.60:FF:000125">
    <property type="entry name" value="Putative zinc finger protein 143"/>
    <property type="match status" value="2"/>
</dbReference>
<keyword evidence="4" id="KW-0862">Zinc</keyword>
<dbReference type="InterPro" id="IPR013087">
    <property type="entry name" value="Znf_C2H2_type"/>
</dbReference>
<keyword evidence="1" id="KW-0479">Metal-binding</keyword>
<feature type="domain" description="C2H2-type" evidence="6">
    <location>
        <begin position="13"/>
        <end position="42"/>
    </location>
</feature>
<dbReference type="Pfam" id="PF00096">
    <property type="entry name" value="zf-C2H2"/>
    <property type="match status" value="2"/>
</dbReference>
<dbReference type="FunFam" id="3.30.160.60:FF:000446">
    <property type="entry name" value="Zinc finger protein"/>
    <property type="match status" value="1"/>
</dbReference>
<dbReference type="AlphaFoldDB" id="A0A066WYW0"/>
<organism evidence="7 8">
    <name type="scientific">Colletotrichum sublineola</name>
    <name type="common">Sorghum anthracnose fungus</name>
    <dbReference type="NCBI Taxonomy" id="1173701"/>
    <lineage>
        <taxon>Eukaryota</taxon>
        <taxon>Fungi</taxon>
        <taxon>Dikarya</taxon>
        <taxon>Ascomycota</taxon>
        <taxon>Pezizomycotina</taxon>
        <taxon>Sordariomycetes</taxon>
        <taxon>Hypocreomycetidae</taxon>
        <taxon>Glomerellales</taxon>
        <taxon>Glomerellaceae</taxon>
        <taxon>Colletotrichum</taxon>
        <taxon>Colletotrichum graminicola species complex</taxon>
    </lineage>
</organism>
<evidence type="ECO:0000259" key="6">
    <source>
        <dbReference type="PROSITE" id="PS50157"/>
    </source>
</evidence>
<dbReference type="PROSITE" id="PS00028">
    <property type="entry name" value="ZINC_FINGER_C2H2_1"/>
    <property type="match status" value="2"/>
</dbReference>
<dbReference type="eggNOG" id="KOG1721">
    <property type="taxonomic scope" value="Eukaryota"/>
</dbReference>
<keyword evidence="2" id="KW-0677">Repeat</keyword>
<keyword evidence="3 5" id="KW-0863">Zinc-finger</keyword>
<sequence length="280" mass="31787">MELVESEPTARPFQCDWQSCNKSFNRKSDLQRHYRIHTNERPYSCTTPGCGKSFIQRSALTVHIRTHTGEKPHQCQHIRCGKRFSDQSSSLVRHRRYIHADERRYKSHCKTATANHQTSSPQGGMHNGGAILDDCTSNSTSGKSLSTTKHVDMQQPSHHQGVMAMNHLGIDHSMSRIAPFNDYNTQHMNGYQMQQHLCDTQCHSLFCSPYEFHGQQHPAVMLQGTASILQPSYFVTEHGNPDSATMNTSMYVQVPCHEQPLANQFMLSPRSFPSGPNCWN</sequence>
<dbReference type="GO" id="GO:0000978">
    <property type="term" value="F:RNA polymerase II cis-regulatory region sequence-specific DNA binding"/>
    <property type="evidence" value="ECO:0007669"/>
    <property type="project" value="TreeGrafter"/>
</dbReference>
<reference evidence="8" key="1">
    <citation type="journal article" date="2014" name="Genome Announc.">
        <title>Draft genome sequence of Colletotrichum sublineola, a destructive pathogen of cultivated sorghum.</title>
        <authorList>
            <person name="Baroncelli R."/>
            <person name="Sanz-Martin J.M."/>
            <person name="Rech G.E."/>
            <person name="Sukno S.A."/>
            <person name="Thon M.R."/>
        </authorList>
    </citation>
    <scope>NUCLEOTIDE SEQUENCE [LARGE SCALE GENOMIC DNA]</scope>
    <source>
        <strain evidence="8">TX430BB</strain>
    </source>
</reference>
<proteinExistence type="predicted"/>
<dbReference type="GO" id="GO:0000785">
    <property type="term" value="C:chromatin"/>
    <property type="evidence" value="ECO:0007669"/>
    <property type="project" value="TreeGrafter"/>
</dbReference>
<evidence type="ECO:0000256" key="5">
    <source>
        <dbReference type="PROSITE-ProRule" id="PRU00042"/>
    </source>
</evidence>
<dbReference type="SUPFAM" id="SSF57667">
    <property type="entry name" value="beta-beta-alpha zinc fingers"/>
    <property type="match status" value="1"/>
</dbReference>
<dbReference type="PANTHER" id="PTHR14003:SF22">
    <property type="entry name" value="FINGER DOMAIN PROTEIN, PUTATIVE (AFU_ORTHOLOGUE AFUA_4G11480)-RELATED"/>
    <property type="match status" value="1"/>
</dbReference>
<comment type="caution">
    <text evidence="7">The sequence shown here is derived from an EMBL/GenBank/DDBJ whole genome shotgun (WGS) entry which is preliminary data.</text>
</comment>
<dbReference type="PANTHER" id="PTHR14003">
    <property type="entry name" value="TRANSCRIPTIONAL REPRESSOR PROTEIN YY"/>
    <property type="match status" value="1"/>
</dbReference>
<dbReference type="GO" id="GO:0005667">
    <property type="term" value="C:transcription regulator complex"/>
    <property type="evidence" value="ECO:0007669"/>
    <property type="project" value="TreeGrafter"/>
</dbReference>
<dbReference type="Gene3D" id="3.30.160.60">
    <property type="entry name" value="Classic Zinc Finger"/>
    <property type="match status" value="3"/>
</dbReference>
<name>A0A066WYW0_COLSU</name>
<protein>
    <recommendedName>
        <fullName evidence="6">C2H2-type domain-containing protein</fullName>
    </recommendedName>
</protein>
<accession>A0A066WYW0</accession>
<dbReference type="STRING" id="1173701.A0A066WYW0"/>